<proteinExistence type="predicted"/>
<accession>A0A8H6YUB5</accession>
<evidence type="ECO:0008006" key="8">
    <source>
        <dbReference type="Google" id="ProtNLM"/>
    </source>
</evidence>
<dbReference type="PANTHER" id="PTHR10250">
    <property type="entry name" value="MICROSOMAL GLUTATHIONE S-TRANSFERASE"/>
    <property type="match status" value="1"/>
</dbReference>
<dbReference type="AlphaFoldDB" id="A0A8H6YUB5"/>
<keyword evidence="2 5" id="KW-0812">Transmembrane</keyword>
<evidence type="ECO:0000256" key="3">
    <source>
        <dbReference type="ARBA" id="ARBA00022989"/>
    </source>
</evidence>
<evidence type="ECO:0000256" key="1">
    <source>
        <dbReference type="ARBA" id="ARBA00004141"/>
    </source>
</evidence>
<dbReference type="GO" id="GO:0016020">
    <property type="term" value="C:membrane"/>
    <property type="evidence" value="ECO:0007669"/>
    <property type="project" value="UniProtKB-SubCell"/>
</dbReference>
<dbReference type="SUPFAM" id="SSF161084">
    <property type="entry name" value="MAPEG domain-like"/>
    <property type="match status" value="1"/>
</dbReference>
<dbReference type="EMBL" id="JACAZH010000006">
    <property type="protein sequence ID" value="KAF7366488.1"/>
    <property type="molecule type" value="Genomic_DNA"/>
</dbReference>
<organism evidence="6 7">
    <name type="scientific">Mycena sanguinolenta</name>
    <dbReference type="NCBI Taxonomy" id="230812"/>
    <lineage>
        <taxon>Eukaryota</taxon>
        <taxon>Fungi</taxon>
        <taxon>Dikarya</taxon>
        <taxon>Basidiomycota</taxon>
        <taxon>Agaricomycotina</taxon>
        <taxon>Agaricomycetes</taxon>
        <taxon>Agaricomycetidae</taxon>
        <taxon>Agaricales</taxon>
        <taxon>Marasmiineae</taxon>
        <taxon>Mycenaceae</taxon>
        <taxon>Mycena</taxon>
    </lineage>
</organism>
<dbReference type="PANTHER" id="PTHR10250:SF26">
    <property type="entry name" value="GLUTATHIONE S-TRANSFERASE 3, MITOCHONDRIAL"/>
    <property type="match status" value="1"/>
</dbReference>
<dbReference type="GO" id="GO:0005635">
    <property type="term" value="C:nuclear envelope"/>
    <property type="evidence" value="ECO:0007669"/>
    <property type="project" value="TreeGrafter"/>
</dbReference>
<comment type="subcellular location">
    <subcellularLocation>
        <location evidence="1">Membrane</location>
        <topology evidence="1">Multi-pass membrane protein</topology>
    </subcellularLocation>
</comment>
<dbReference type="InterPro" id="IPR050997">
    <property type="entry name" value="MAPEG"/>
</dbReference>
<dbReference type="GO" id="GO:0004602">
    <property type="term" value="F:glutathione peroxidase activity"/>
    <property type="evidence" value="ECO:0007669"/>
    <property type="project" value="TreeGrafter"/>
</dbReference>
<dbReference type="GO" id="GO:0005783">
    <property type="term" value="C:endoplasmic reticulum"/>
    <property type="evidence" value="ECO:0007669"/>
    <property type="project" value="TreeGrafter"/>
</dbReference>
<evidence type="ECO:0000256" key="5">
    <source>
        <dbReference type="SAM" id="Phobius"/>
    </source>
</evidence>
<protein>
    <recommendedName>
        <fullName evidence="8">Membrane-associated proteins in eicosanoid and glutathione metabolism</fullName>
    </recommendedName>
</protein>
<keyword evidence="4 5" id="KW-0472">Membrane</keyword>
<dbReference type="InterPro" id="IPR023352">
    <property type="entry name" value="MAPEG-like_dom_sf"/>
</dbReference>
<gene>
    <name evidence="6" type="ORF">MSAN_00906000</name>
</gene>
<reference evidence="6" key="1">
    <citation type="submission" date="2020-05" db="EMBL/GenBank/DDBJ databases">
        <title>Mycena genomes resolve the evolution of fungal bioluminescence.</title>
        <authorList>
            <person name="Tsai I.J."/>
        </authorList>
    </citation>
    <scope>NUCLEOTIDE SEQUENCE</scope>
    <source>
        <strain evidence="6">160909Yilan</strain>
    </source>
</reference>
<keyword evidence="7" id="KW-1185">Reference proteome</keyword>
<evidence type="ECO:0000313" key="7">
    <source>
        <dbReference type="Proteomes" id="UP000623467"/>
    </source>
</evidence>
<feature type="transmembrane region" description="Helical" evidence="5">
    <location>
        <begin position="12"/>
        <end position="29"/>
    </location>
</feature>
<dbReference type="InterPro" id="IPR001129">
    <property type="entry name" value="Membr-assoc_MAPEG"/>
</dbReference>
<evidence type="ECO:0000256" key="4">
    <source>
        <dbReference type="ARBA" id="ARBA00023136"/>
    </source>
</evidence>
<sequence>MPTITVPEGTSYVAASLLSSVFLLTWQGIKVSGARKEANIAYPRLYAEKAEMEASPAALKFNCVQRAHANTLENIASIYAMTFLTALTSPPVAAGALASWVASRVFYTNGYATGDAASRHNTLVRLTYIPAMLTLLGGSIYSVYGLLSAGI</sequence>
<keyword evidence="3 5" id="KW-1133">Transmembrane helix</keyword>
<dbReference type="Pfam" id="PF01124">
    <property type="entry name" value="MAPEG"/>
    <property type="match status" value="1"/>
</dbReference>
<dbReference type="Gene3D" id="1.20.120.550">
    <property type="entry name" value="Membrane associated eicosanoid/glutathione metabolism-like domain"/>
    <property type="match status" value="1"/>
</dbReference>
<feature type="transmembrane region" description="Helical" evidence="5">
    <location>
        <begin position="126"/>
        <end position="147"/>
    </location>
</feature>
<evidence type="ECO:0000313" key="6">
    <source>
        <dbReference type="EMBL" id="KAF7366488.1"/>
    </source>
</evidence>
<comment type="caution">
    <text evidence="6">The sequence shown here is derived from an EMBL/GenBank/DDBJ whole genome shotgun (WGS) entry which is preliminary data.</text>
</comment>
<dbReference type="GO" id="GO:0004364">
    <property type="term" value="F:glutathione transferase activity"/>
    <property type="evidence" value="ECO:0007669"/>
    <property type="project" value="TreeGrafter"/>
</dbReference>
<evidence type="ECO:0000256" key="2">
    <source>
        <dbReference type="ARBA" id="ARBA00022692"/>
    </source>
</evidence>
<dbReference type="OrthoDB" id="410651at2759"/>
<dbReference type="Proteomes" id="UP000623467">
    <property type="component" value="Unassembled WGS sequence"/>
</dbReference>
<name>A0A8H6YUB5_9AGAR</name>